<evidence type="ECO:0000256" key="2">
    <source>
        <dbReference type="ARBA" id="ARBA00005582"/>
    </source>
</evidence>
<organism evidence="23 24">
    <name type="scientific">Arthrobacter sunyaminii</name>
    <dbReference type="NCBI Taxonomy" id="2816859"/>
    <lineage>
        <taxon>Bacteria</taxon>
        <taxon>Bacillati</taxon>
        <taxon>Actinomycetota</taxon>
        <taxon>Actinomycetes</taxon>
        <taxon>Micrococcales</taxon>
        <taxon>Micrococcaceae</taxon>
        <taxon>Arthrobacter</taxon>
    </lineage>
</organism>
<dbReference type="InterPro" id="IPR015797">
    <property type="entry name" value="NUDIX_hydrolase-like_dom_sf"/>
</dbReference>
<keyword evidence="6" id="KW-0460">Magnesium</keyword>
<comment type="similarity">
    <text evidence="2">Belongs to the Nudix hydrolase family.</text>
</comment>
<dbReference type="GO" id="GO:0005737">
    <property type="term" value="C:cytoplasm"/>
    <property type="evidence" value="ECO:0007669"/>
    <property type="project" value="TreeGrafter"/>
</dbReference>
<dbReference type="KEGG" id="asun:KG104_06560"/>
<dbReference type="SUPFAM" id="SSF55811">
    <property type="entry name" value="Nudix"/>
    <property type="match status" value="1"/>
</dbReference>
<evidence type="ECO:0000256" key="16">
    <source>
        <dbReference type="ARBA" id="ARBA00031927"/>
    </source>
</evidence>
<gene>
    <name evidence="23" type="ORF">KG104_06560</name>
</gene>
<dbReference type="EC" id="3.6.1.56" evidence="11"/>
<evidence type="ECO:0000256" key="3">
    <source>
        <dbReference type="ARBA" id="ARBA00011245"/>
    </source>
</evidence>
<reference evidence="23" key="1">
    <citation type="submission" date="2021-06" db="EMBL/GenBank/DDBJ databases">
        <title>Novel species in genus Arthrobacter.</title>
        <authorList>
            <person name="Zhang G."/>
        </authorList>
    </citation>
    <scope>NUCLEOTIDE SEQUENCE</scope>
    <source>
        <strain evidence="23">Zg-ZUI122</strain>
    </source>
</reference>
<evidence type="ECO:0000256" key="13">
    <source>
        <dbReference type="ARBA" id="ARBA00029673"/>
    </source>
</evidence>
<comment type="catalytic activity">
    <reaction evidence="8">
        <text>2-oxo-dATP + H2O = 2-oxo-dAMP + diphosphate + H(+)</text>
        <dbReference type="Rhea" id="RHEA:31583"/>
        <dbReference type="ChEBI" id="CHEBI:15377"/>
        <dbReference type="ChEBI" id="CHEBI:15378"/>
        <dbReference type="ChEBI" id="CHEBI:33019"/>
        <dbReference type="ChEBI" id="CHEBI:63212"/>
        <dbReference type="ChEBI" id="CHEBI:77897"/>
        <dbReference type="EC" id="3.6.1.56"/>
    </reaction>
    <physiologicalReaction direction="left-to-right" evidence="8">
        <dbReference type="Rhea" id="RHEA:31584"/>
    </physiologicalReaction>
</comment>
<sequence>MNDAVGNSGPGGNAPVQPSRAVPVVLCFLMRDTPEHGAEVLMGLKQTGFGIGRIVTLGGHVEAGETPAQAAVREVFEESGVTVNQGDLELAGTIEFVFPARPEWDMSTIVYRTRSWVGEPATSPEIIPAWYRVGEVPYAQMWPDSAHWMPEVLAGRYFDVVVTLAQDNESVAGVVFS</sequence>
<evidence type="ECO:0000256" key="19">
    <source>
        <dbReference type="ARBA" id="ARBA00048894"/>
    </source>
</evidence>
<dbReference type="GO" id="GO:0008413">
    <property type="term" value="F:8-oxo-7,8-dihydroguanosine triphosphate pyrophosphatase activity"/>
    <property type="evidence" value="ECO:0007669"/>
    <property type="project" value="InterPro"/>
</dbReference>
<dbReference type="PROSITE" id="PS00893">
    <property type="entry name" value="NUDIX_BOX"/>
    <property type="match status" value="1"/>
</dbReference>
<comment type="catalytic activity">
    <reaction evidence="10">
        <text>2-oxo-ATP + H2O = 2-oxo-AMP + diphosphate + H(+)</text>
        <dbReference type="Rhea" id="RHEA:67392"/>
        <dbReference type="ChEBI" id="CHEBI:15377"/>
        <dbReference type="ChEBI" id="CHEBI:15378"/>
        <dbReference type="ChEBI" id="CHEBI:33019"/>
        <dbReference type="ChEBI" id="CHEBI:71395"/>
        <dbReference type="ChEBI" id="CHEBI:172878"/>
    </reaction>
    <physiologicalReaction direction="left-to-right" evidence="10">
        <dbReference type="Rhea" id="RHEA:67393"/>
    </physiologicalReaction>
</comment>
<dbReference type="InterPro" id="IPR003563">
    <property type="entry name" value="8ODP"/>
</dbReference>
<keyword evidence="24" id="KW-1185">Reference proteome</keyword>
<dbReference type="PRINTS" id="PR01403">
    <property type="entry name" value="8OXTPHPHTASE"/>
</dbReference>
<evidence type="ECO:0000313" key="23">
    <source>
        <dbReference type="EMBL" id="QWQ37924.1"/>
    </source>
</evidence>
<evidence type="ECO:0000256" key="20">
    <source>
        <dbReference type="ARBA" id="ARBA00049032"/>
    </source>
</evidence>
<keyword evidence="5" id="KW-0378">Hydrolase</keyword>
<evidence type="ECO:0000256" key="8">
    <source>
        <dbReference type="ARBA" id="ARBA00024459"/>
    </source>
</evidence>
<dbReference type="CDD" id="cd03427">
    <property type="entry name" value="NUDIX_MTH1_Nudt1"/>
    <property type="match status" value="1"/>
</dbReference>
<evidence type="ECO:0000313" key="24">
    <source>
        <dbReference type="Proteomes" id="UP000680588"/>
    </source>
</evidence>
<dbReference type="EMBL" id="CP076456">
    <property type="protein sequence ID" value="QWQ37924.1"/>
    <property type="molecule type" value="Genomic_DNA"/>
</dbReference>
<comment type="subunit">
    <text evidence="3">Monomer.</text>
</comment>
<dbReference type="AlphaFoldDB" id="A0A975S8W2"/>
<evidence type="ECO:0000259" key="22">
    <source>
        <dbReference type="PROSITE" id="PS51462"/>
    </source>
</evidence>
<evidence type="ECO:0000256" key="4">
    <source>
        <dbReference type="ARBA" id="ARBA00022723"/>
    </source>
</evidence>
<evidence type="ECO:0000256" key="15">
    <source>
        <dbReference type="ARBA" id="ARBA00030682"/>
    </source>
</evidence>
<comment type="catalytic activity">
    <reaction evidence="7">
        <text>8-oxo-dATP + H2O = 8-oxo-dAMP + diphosphate + H(+)</text>
        <dbReference type="Rhea" id="RHEA:65396"/>
        <dbReference type="ChEBI" id="CHEBI:15377"/>
        <dbReference type="ChEBI" id="CHEBI:15378"/>
        <dbReference type="ChEBI" id="CHEBI:33019"/>
        <dbReference type="ChEBI" id="CHEBI:71361"/>
        <dbReference type="ChEBI" id="CHEBI:172871"/>
    </reaction>
    <physiologicalReaction direction="left-to-right" evidence="7">
        <dbReference type="Rhea" id="RHEA:65397"/>
    </physiologicalReaction>
</comment>
<evidence type="ECO:0000256" key="12">
    <source>
        <dbReference type="ARBA" id="ARBA00026218"/>
    </source>
</evidence>
<evidence type="ECO:0000256" key="11">
    <source>
        <dbReference type="ARBA" id="ARBA00026103"/>
    </source>
</evidence>
<feature type="domain" description="Nudix hydrolase" evidence="22">
    <location>
        <begin position="20"/>
        <end position="157"/>
    </location>
</feature>
<evidence type="ECO:0000256" key="6">
    <source>
        <dbReference type="ARBA" id="ARBA00022842"/>
    </source>
</evidence>
<accession>A0A975S8W2</accession>
<dbReference type="PANTHER" id="PTHR43758:SF2">
    <property type="entry name" value="OXIDIZED PURINE NUCLEOSIDE TRIPHOSPHATE HYDROLASE"/>
    <property type="match status" value="1"/>
</dbReference>
<comment type="catalytic activity">
    <reaction evidence="19">
        <text>O(6)-methyl-dGTP + H2O = O(6)-methyl-dGMP + diphosphate + H(+)</text>
        <dbReference type="Rhea" id="RHEA:67600"/>
        <dbReference type="ChEBI" id="CHEBI:15377"/>
        <dbReference type="ChEBI" id="CHEBI:15378"/>
        <dbReference type="ChEBI" id="CHEBI:33019"/>
        <dbReference type="ChEBI" id="CHEBI:169974"/>
        <dbReference type="ChEBI" id="CHEBI:169975"/>
    </reaction>
    <physiologicalReaction direction="left-to-right" evidence="19">
        <dbReference type="Rhea" id="RHEA:67601"/>
    </physiologicalReaction>
</comment>
<dbReference type="PANTHER" id="PTHR43758">
    <property type="entry name" value="7,8-DIHYDRO-8-OXOGUANINE TRIPHOSPHATASE"/>
    <property type="match status" value="1"/>
</dbReference>
<comment type="function">
    <text evidence="21">Oxidized purine nucleoside triphosphate hydrolase which is a prominent sanitizer of the oxidized nucleotide pool. Catalyzes the hydrolysis of 2-oxo-dATP (2-hydroxy-dATP) into 2-oxo-dAMP. Also has a significant hydrolase activity toward 2-oxo-ATP, 8-oxo-dGTP and 8-oxo-dATP. Through the hydrolysis of oxidized purine nucleoside triphosphates, prevents their incorporation into DNA and the subsequent transversions A:T to C:G and G:C to T:A. Also catalyzes the hydrolysis of methylated purine nucleoside triphosphate preventing their integration into DNA. Through this antimutagenic activity protects cells from oxidative stress.</text>
</comment>
<name>A0A975S8W2_9MICC</name>
<evidence type="ECO:0000256" key="7">
    <source>
        <dbReference type="ARBA" id="ARBA00024448"/>
    </source>
</evidence>
<dbReference type="GO" id="GO:0046872">
    <property type="term" value="F:metal ion binding"/>
    <property type="evidence" value="ECO:0007669"/>
    <property type="project" value="UniProtKB-KW"/>
</dbReference>
<dbReference type="GO" id="GO:0008828">
    <property type="term" value="F:dATP diphosphatase activity"/>
    <property type="evidence" value="ECO:0007669"/>
    <property type="project" value="UniProtKB-EC"/>
</dbReference>
<evidence type="ECO:0000256" key="5">
    <source>
        <dbReference type="ARBA" id="ARBA00022801"/>
    </source>
</evidence>
<dbReference type="GO" id="GO:0042262">
    <property type="term" value="P:DNA protection"/>
    <property type="evidence" value="ECO:0007669"/>
    <property type="project" value="InterPro"/>
</dbReference>
<evidence type="ECO:0000256" key="14">
    <source>
        <dbReference type="ARBA" id="ARBA00030634"/>
    </source>
</evidence>
<evidence type="ECO:0000256" key="1">
    <source>
        <dbReference type="ARBA" id="ARBA00001946"/>
    </source>
</evidence>
<keyword evidence="4" id="KW-0479">Metal-binding</keyword>
<proteinExistence type="inferred from homology"/>
<evidence type="ECO:0000256" key="17">
    <source>
        <dbReference type="ARBA" id="ARBA00032071"/>
    </source>
</evidence>
<dbReference type="Pfam" id="PF00293">
    <property type="entry name" value="NUDIX"/>
    <property type="match status" value="1"/>
</dbReference>
<dbReference type="InterPro" id="IPR020084">
    <property type="entry name" value="NUDIX_hydrolase_CS"/>
</dbReference>
<protein>
    <recommendedName>
        <fullName evidence="12">Oxidized purine nucleoside triphosphate hydrolase</fullName>
        <ecNumber evidence="11">3.6.1.56</ecNumber>
    </recommendedName>
    <alternativeName>
        <fullName evidence="16">2-hydroxy-dATP diphosphatase</fullName>
    </alternativeName>
    <alternativeName>
        <fullName evidence="15">7,8-dihydro-8-oxoguanine triphosphatase</fullName>
    </alternativeName>
    <alternativeName>
        <fullName evidence="14">8-oxo-dGTPase</fullName>
    </alternativeName>
    <alternativeName>
        <fullName evidence="17">Methylated purine nucleoside triphosphate hydrolase</fullName>
    </alternativeName>
    <alternativeName>
        <fullName evidence="13">Nucleoside diphosphate-linked moiety X motif 1</fullName>
    </alternativeName>
</protein>
<evidence type="ECO:0000256" key="9">
    <source>
        <dbReference type="ARBA" id="ARBA00024486"/>
    </source>
</evidence>
<comment type="catalytic activity">
    <reaction evidence="20">
        <text>N(6)-methyl-dATP + H2O = N(6)-methyl-dAMP + diphosphate + H(+)</text>
        <dbReference type="Rhea" id="RHEA:67604"/>
        <dbReference type="ChEBI" id="CHEBI:15377"/>
        <dbReference type="ChEBI" id="CHEBI:15378"/>
        <dbReference type="ChEBI" id="CHEBI:33019"/>
        <dbReference type="ChEBI" id="CHEBI:169976"/>
        <dbReference type="ChEBI" id="CHEBI:172872"/>
    </reaction>
    <physiologicalReaction direction="left-to-right" evidence="20">
        <dbReference type="Rhea" id="RHEA:67605"/>
    </physiologicalReaction>
</comment>
<comment type="catalytic activity">
    <reaction evidence="9">
        <text>8-oxo-dGTP + H2O = 8-oxo-dGMP + diphosphate + H(+)</text>
        <dbReference type="Rhea" id="RHEA:31575"/>
        <dbReference type="ChEBI" id="CHEBI:15377"/>
        <dbReference type="ChEBI" id="CHEBI:15378"/>
        <dbReference type="ChEBI" id="CHEBI:33019"/>
        <dbReference type="ChEBI" id="CHEBI:63224"/>
        <dbReference type="ChEBI" id="CHEBI:77896"/>
    </reaction>
    <physiologicalReaction direction="left-to-right" evidence="9">
        <dbReference type="Rhea" id="RHEA:31576"/>
    </physiologicalReaction>
</comment>
<comment type="cofactor">
    <cofactor evidence="1">
        <name>Mg(2+)</name>
        <dbReference type="ChEBI" id="CHEBI:18420"/>
    </cofactor>
</comment>
<dbReference type="Proteomes" id="UP000680588">
    <property type="component" value="Chromosome"/>
</dbReference>
<dbReference type="InterPro" id="IPR000086">
    <property type="entry name" value="NUDIX_hydrolase_dom"/>
</dbReference>
<dbReference type="Gene3D" id="3.90.79.10">
    <property type="entry name" value="Nucleoside Triphosphate Pyrophosphohydrolase"/>
    <property type="match status" value="1"/>
</dbReference>
<evidence type="ECO:0000256" key="21">
    <source>
        <dbReference type="ARBA" id="ARBA00053094"/>
    </source>
</evidence>
<dbReference type="PROSITE" id="PS51462">
    <property type="entry name" value="NUDIX"/>
    <property type="match status" value="1"/>
</dbReference>
<comment type="catalytic activity">
    <reaction evidence="18">
        <text>N(6)-methyl-ATP + H2O = N(6)-methyl-AMP + diphosphate + H(+)</text>
        <dbReference type="Rhea" id="RHEA:67608"/>
        <dbReference type="ChEBI" id="CHEBI:15377"/>
        <dbReference type="ChEBI" id="CHEBI:15378"/>
        <dbReference type="ChEBI" id="CHEBI:33019"/>
        <dbReference type="ChEBI" id="CHEBI:144842"/>
        <dbReference type="ChEBI" id="CHEBI:172873"/>
    </reaction>
    <physiologicalReaction direction="left-to-right" evidence="18">
        <dbReference type="Rhea" id="RHEA:67609"/>
    </physiologicalReaction>
</comment>
<evidence type="ECO:0000256" key="18">
    <source>
        <dbReference type="ARBA" id="ARBA00048002"/>
    </source>
</evidence>
<evidence type="ECO:0000256" key="10">
    <source>
        <dbReference type="ARBA" id="ARBA00024596"/>
    </source>
</evidence>